<keyword evidence="4 9" id="KW-0028">Amino-acid biosynthesis</keyword>
<dbReference type="InterPro" id="IPR011060">
    <property type="entry name" value="RibuloseP-bd_barrel"/>
</dbReference>
<organism evidence="11 12">
    <name type="scientific">Shewanella maritima</name>
    <dbReference type="NCBI Taxonomy" id="2520507"/>
    <lineage>
        <taxon>Bacteria</taxon>
        <taxon>Pseudomonadati</taxon>
        <taxon>Pseudomonadota</taxon>
        <taxon>Gammaproteobacteria</taxon>
        <taxon>Alteromonadales</taxon>
        <taxon>Shewanellaceae</taxon>
        <taxon>Shewanella</taxon>
    </lineage>
</organism>
<gene>
    <name evidence="9" type="primary">trpA</name>
    <name evidence="11" type="ORF">EXU30_02480</name>
</gene>
<dbReference type="PANTHER" id="PTHR43406:SF1">
    <property type="entry name" value="TRYPTOPHAN SYNTHASE ALPHA CHAIN, CHLOROPLASTIC"/>
    <property type="match status" value="1"/>
</dbReference>
<evidence type="ECO:0000313" key="12">
    <source>
        <dbReference type="Proteomes" id="UP000291106"/>
    </source>
</evidence>
<evidence type="ECO:0000256" key="1">
    <source>
        <dbReference type="ARBA" id="ARBA00003365"/>
    </source>
</evidence>
<dbReference type="NCBIfam" id="TIGR00262">
    <property type="entry name" value="trpA"/>
    <property type="match status" value="1"/>
</dbReference>
<dbReference type="PROSITE" id="PS00167">
    <property type="entry name" value="TRP_SYNTHASE_ALPHA"/>
    <property type="match status" value="1"/>
</dbReference>
<dbReference type="Proteomes" id="UP000291106">
    <property type="component" value="Chromosome"/>
</dbReference>
<keyword evidence="12" id="KW-1185">Reference proteome</keyword>
<keyword evidence="5 9" id="KW-0822">Tryptophan biosynthesis</keyword>
<dbReference type="InterPro" id="IPR013785">
    <property type="entry name" value="Aldolase_TIM"/>
</dbReference>
<keyword evidence="7 9" id="KW-0456">Lyase</keyword>
<evidence type="ECO:0000256" key="5">
    <source>
        <dbReference type="ARBA" id="ARBA00022822"/>
    </source>
</evidence>
<evidence type="ECO:0000256" key="3">
    <source>
        <dbReference type="ARBA" id="ARBA00011270"/>
    </source>
</evidence>
<dbReference type="FunFam" id="3.20.20.70:FF:000037">
    <property type="entry name" value="Tryptophan synthase alpha chain"/>
    <property type="match status" value="1"/>
</dbReference>
<dbReference type="HAMAP" id="MF_00131">
    <property type="entry name" value="Trp_synth_alpha"/>
    <property type="match status" value="1"/>
</dbReference>
<dbReference type="GO" id="GO:0005829">
    <property type="term" value="C:cytosol"/>
    <property type="evidence" value="ECO:0007669"/>
    <property type="project" value="TreeGrafter"/>
</dbReference>
<dbReference type="RefSeq" id="WP_130597657.1">
    <property type="nucleotide sequence ID" value="NZ_CP036200.1"/>
</dbReference>
<comment type="similarity">
    <text evidence="9 10">Belongs to the TrpA family.</text>
</comment>
<dbReference type="InterPro" id="IPR002028">
    <property type="entry name" value="Trp_synthase_suA"/>
</dbReference>
<comment type="pathway">
    <text evidence="2 9">Amino-acid biosynthesis; L-tryptophan biosynthesis; L-tryptophan from chorismate: step 5/5.</text>
</comment>
<dbReference type="EMBL" id="CP036200">
    <property type="protein sequence ID" value="QBF81683.1"/>
    <property type="molecule type" value="Genomic_DNA"/>
</dbReference>
<proteinExistence type="inferred from homology"/>
<evidence type="ECO:0000256" key="8">
    <source>
        <dbReference type="ARBA" id="ARBA00049047"/>
    </source>
</evidence>
<evidence type="ECO:0000313" key="11">
    <source>
        <dbReference type="EMBL" id="QBF81683.1"/>
    </source>
</evidence>
<dbReference type="UniPathway" id="UPA00035">
    <property type="reaction ID" value="UER00044"/>
</dbReference>
<reference evidence="11 12" key="1">
    <citation type="submission" date="2019-02" db="EMBL/GenBank/DDBJ databases">
        <title>Shewanella sp. D4-2 isolated from Dokdo Island.</title>
        <authorList>
            <person name="Baek K."/>
        </authorList>
    </citation>
    <scope>NUCLEOTIDE SEQUENCE [LARGE SCALE GENOMIC DNA]</scope>
    <source>
        <strain evidence="11 12">D4-2</strain>
    </source>
</reference>
<name>A0A411PDQ3_9GAMM</name>
<dbReference type="Gene3D" id="3.20.20.70">
    <property type="entry name" value="Aldolase class I"/>
    <property type="match status" value="1"/>
</dbReference>
<evidence type="ECO:0000256" key="7">
    <source>
        <dbReference type="ARBA" id="ARBA00023239"/>
    </source>
</evidence>
<feature type="active site" description="Proton acceptor" evidence="9">
    <location>
        <position position="57"/>
    </location>
</feature>
<evidence type="ECO:0000256" key="4">
    <source>
        <dbReference type="ARBA" id="ARBA00022605"/>
    </source>
</evidence>
<evidence type="ECO:0000256" key="2">
    <source>
        <dbReference type="ARBA" id="ARBA00004733"/>
    </source>
</evidence>
<dbReference type="SUPFAM" id="SSF51366">
    <property type="entry name" value="Ribulose-phoshate binding barrel"/>
    <property type="match status" value="1"/>
</dbReference>
<dbReference type="Pfam" id="PF00290">
    <property type="entry name" value="Trp_syntA"/>
    <property type="match status" value="1"/>
</dbReference>
<comment type="function">
    <text evidence="1 9">The alpha subunit is responsible for the aldol cleavage of indoleglycerol phosphate to indole and glyceraldehyde 3-phosphate.</text>
</comment>
<comment type="catalytic activity">
    <reaction evidence="8 9">
        <text>(1S,2R)-1-C-(indol-3-yl)glycerol 3-phosphate + L-serine = D-glyceraldehyde 3-phosphate + L-tryptophan + H2O</text>
        <dbReference type="Rhea" id="RHEA:10532"/>
        <dbReference type="ChEBI" id="CHEBI:15377"/>
        <dbReference type="ChEBI" id="CHEBI:33384"/>
        <dbReference type="ChEBI" id="CHEBI:57912"/>
        <dbReference type="ChEBI" id="CHEBI:58866"/>
        <dbReference type="ChEBI" id="CHEBI:59776"/>
        <dbReference type="EC" id="4.2.1.20"/>
    </reaction>
</comment>
<comment type="subunit">
    <text evidence="3 9">Tetramer of two alpha and two beta chains.</text>
</comment>
<dbReference type="AlphaFoldDB" id="A0A411PDQ3"/>
<evidence type="ECO:0000256" key="9">
    <source>
        <dbReference type="HAMAP-Rule" id="MF_00131"/>
    </source>
</evidence>
<dbReference type="CDD" id="cd04724">
    <property type="entry name" value="Tryptophan_synthase_alpha"/>
    <property type="match status" value="1"/>
</dbReference>
<evidence type="ECO:0000256" key="6">
    <source>
        <dbReference type="ARBA" id="ARBA00023141"/>
    </source>
</evidence>
<protein>
    <recommendedName>
        <fullName evidence="9">Tryptophan synthase alpha chain</fullName>
        <ecNumber evidence="9">4.2.1.20</ecNumber>
    </recommendedName>
</protein>
<dbReference type="InterPro" id="IPR018204">
    <property type="entry name" value="Trp_synthase_alpha_AS"/>
</dbReference>
<dbReference type="GO" id="GO:0004834">
    <property type="term" value="F:tryptophan synthase activity"/>
    <property type="evidence" value="ECO:0007669"/>
    <property type="project" value="UniProtKB-UniRule"/>
</dbReference>
<keyword evidence="6 9" id="KW-0057">Aromatic amino acid biosynthesis</keyword>
<dbReference type="PANTHER" id="PTHR43406">
    <property type="entry name" value="TRYPTOPHAN SYNTHASE, ALPHA CHAIN"/>
    <property type="match status" value="1"/>
</dbReference>
<evidence type="ECO:0000256" key="10">
    <source>
        <dbReference type="RuleBase" id="RU003662"/>
    </source>
</evidence>
<dbReference type="OrthoDB" id="9804578at2"/>
<sequence length="277" mass="29255">MTEQTNISSQRYQRAFAKLADNNQGAFVPFVTLGDPGVELSLKIVNTLIENGADALELGFPFSDPLADGPVIQGANIRALDAGTTPGICFDIIKQVREQHPDLPIGLLLYANLVYANGVDAFYAKAQAAGVDSVLIADVPMEESAEFVESATKYGIEPIFIAPPNADEATLKQVSTLCRGYTYLLSRAGVTGTESKAGQPVDKVLAKLAQYNAPPPLLGFGIAEPSQVRDAIAAGAAGAISGSAVVKIIERNQDDETKLLAELGEFTRNMKAATARS</sequence>
<feature type="active site" description="Proton acceptor" evidence="9">
    <location>
        <position position="68"/>
    </location>
</feature>
<dbReference type="KEGG" id="smai:EXU30_02480"/>
<accession>A0A411PDQ3</accession>
<dbReference type="EC" id="4.2.1.20" evidence="9"/>